<dbReference type="GO" id="GO:0004523">
    <property type="term" value="F:RNA-DNA hybrid ribonuclease activity"/>
    <property type="evidence" value="ECO:0007669"/>
    <property type="project" value="InterPro"/>
</dbReference>
<reference evidence="2" key="1">
    <citation type="submission" date="2023-08" db="EMBL/GenBank/DDBJ databases">
        <title>A de novo genome assembly of Solanum verrucosum Schlechtendal, a Mexican diploid species geographically isolated from the other diploid A-genome species in potato relatives.</title>
        <authorList>
            <person name="Hosaka K."/>
        </authorList>
    </citation>
    <scope>NUCLEOTIDE SEQUENCE</scope>
    <source>
        <tissue evidence="2">Young leaves</tissue>
    </source>
</reference>
<keyword evidence="3" id="KW-1185">Reference proteome</keyword>
<sequence>MTESSPTIPAKKNISICWFPPTANTFKLNIDGAFLQGSQTCSISGVLRDFVGNWVVGFCKKIYAYSHVMTELEALHTGLEFVLDNHITSLEVEINSIEVIDLFHYAHPNYQPIVESCRSLLRRLGNPVVHHNFRQGNRLADFLAKEGS</sequence>
<dbReference type="Gene3D" id="3.30.420.10">
    <property type="entry name" value="Ribonuclease H-like superfamily/Ribonuclease H"/>
    <property type="match status" value="1"/>
</dbReference>
<protein>
    <recommendedName>
        <fullName evidence="1">RNase H type-1 domain-containing protein</fullName>
    </recommendedName>
</protein>
<dbReference type="GO" id="GO:0003676">
    <property type="term" value="F:nucleic acid binding"/>
    <property type="evidence" value="ECO:0007669"/>
    <property type="project" value="InterPro"/>
</dbReference>
<accession>A0AAF0U2P4</accession>
<feature type="domain" description="RNase H type-1" evidence="1">
    <location>
        <begin position="29"/>
        <end position="146"/>
    </location>
</feature>
<dbReference type="PANTHER" id="PTHR47723">
    <property type="entry name" value="OS05G0353850 PROTEIN"/>
    <property type="match status" value="1"/>
</dbReference>
<dbReference type="InterPro" id="IPR012337">
    <property type="entry name" value="RNaseH-like_sf"/>
</dbReference>
<evidence type="ECO:0000313" key="3">
    <source>
        <dbReference type="Proteomes" id="UP001234989"/>
    </source>
</evidence>
<organism evidence="2 3">
    <name type="scientific">Solanum verrucosum</name>
    <dbReference type="NCBI Taxonomy" id="315347"/>
    <lineage>
        <taxon>Eukaryota</taxon>
        <taxon>Viridiplantae</taxon>
        <taxon>Streptophyta</taxon>
        <taxon>Embryophyta</taxon>
        <taxon>Tracheophyta</taxon>
        <taxon>Spermatophyta</taxon>
        <taxon>Magnoliopsida</taxon>
        <taxon>eudicotyledons</taxon>
        <taxon>Gunneridae</taxon>
        <taxon>Pentapetalae</taxon>
        <taxon>asterids</taxon>
        <taxon>lamiids</taxon>
        <taxon>Solanales</taxon>
        <taxon>Solanaceae</taxon>
        <taxon>Solanoideae</taxon>
        <taxon>Solaneae</taxon>
        <taxon>Solanum</taxon>
    </lineage>
</organism>
<dbReference type="Proteomes" id="UP001234989">
    <property type="component" value="Chromosome 7"/>
</dbReference>
<dbReference type="InterPro" id="IPR044730">
    <property type="entry name" value="RNase_H-like_dom_plant"/>
</dbReference>
<gene>
    <name evidence="2" type="ORF">MTR67_031553</name>
</gene>
<evidence type="ECO:0000313" key="2">
    <source>
        <dbReference type="EMBL" id="WMV38168.1"/>
    </source>
</evidence>
<evidence type="ECO:0000259" key="1">
    <source>
        <dbReference type="Pfam" id="PF13456"/>
    </source>
</evidence>
<dbReference type="InterPro" id="IPR036397">
    <property type="entry name" value="RNaseH_sf"/>
</dbReference>
<name>A0AAF0U2P4_SOLVR</name>
<proteinExistence type="predicted"/>
<dbReference type="AlphaFoldDB" id="A0AAF0U2P4"/>
<dbReference type="InterPro" id="IPR053151">
    <property type="entry name" value="RNase_H-like"/>
</dbReference>
<dbReference type="Pfam" id="PF13456">
    <property type="entry name" value="RVT_3"/>
    <property type="match status" value="1"/>
</dbReference>
<dbReference type="SUPFAM" id="SSF53098">
    <property type="entry name" value="Ribonuclease H-like"/>
    <property type="match status" value="1"/>
</dbReference>
<dbReference type="InterPro" id="IPR002156">
    <property type="entry name" value="RNaseH_domain"/>
</dbReference>
<dbReference type="EMBL" id="CP133618">
    <property type="protein sequence ID" value="WMV38168.1"/>
    <property type="molecule type" value="Genomic_DNA"/>
</dbReference>
<dbReference type="CDD" id="cd06222">
    <property type="entry name" value="RNase_H_like"/>
    <property type="match status" value="1"/>
</dbReference>
<dbReference type="PANTHER" id="PTHR47723:SF23">
    <property type="entry name" value="REVERSE TRANSCRIPTASE-LIKE PROTEIN"/>
    <property type="match status" value="1"/>
</dbReference>